<evidence type="ECO:0000256" key="1">
    <source>
        <dbReference type="ARBA" id="ARBA00000085"/>
    </source>
</evidence>
<dbReference type="Gene3D" id="3.30.565.10">
    <property type="entry name" value="Histidine kinase-like ATPase, C-terminal domain"/>
    <property type="match status" value="1"/>
</dbReference>
<dbReference type="AlphaFoldDB" id="A0A2Z5N3R3"/>
<dbReference type="PROSITE" id="PS50113">
    <property type="entry name" value="PAC"/>
    <property type="match status" value="1"/>
</dbReference>
<proteinExistence type="predicted"/>
<dbReference type="GO" id="GO:0016020">
    <property type="term" value="C:membrane"/>
    <property type="evidence" value="ECO:0007669"/>
    <property type="project" value="UniProtKB-SubCell"/>
</dbReference>
<dbReference type="InterPro" id="IPR000700">
    <property type="entry name" value="PAS-assoc_C"/>
</dbReference>
<dbReference type="SUPFAM" id="SSF158472">
    <property type="entry name" value="HAMP domain-like"/>
    <property type="match status" value="1"/>
</dbReference>
<dbReference type="SUPFAM" id="SSF55785">
    <property type="entry name" value="PYP-like sensor domain (PAS domain)"/>
    <property type="match status" value="1"/>
</dbReference>
<dbReference type="RefSeq" id="WP_114180225.1">
    <property type="nucleotide sequence ID" value="NZ_CP024903.1"/>
</dbReference>
<dbReference type="SMART" id="SM00387">
    <property type="entry name" value="HATPase_c"/>
    <property type="match status" value="1"/>
</dbReference>
<feature type="transmembrane region" description="Helical" evidence="12">
    <location>
        <begin position="7"/>
        <end position="27"/>
    </location>
</feature>
<dbReference type="CDD" id="cd00088">
    <property type="entry name" value="HPT"/>
    <property type="match status" value="1"/>
</dbReference>
<comment type="subcellular location">
    <subcellularLocation>
        <location evidence="2">Membrane</location>
    </subcellularLocation>
</comment>
<dbReference type="InterPro" id="IPR036890">
    <property type="entry name" value="HATPase_C_sf"/>
</dbReference>
<feature type="domain" description="HAMP" evidence="14">
    <location>
        <begin position="207"/>
        <end position="260"/>
    </location>
</feature>
<evidence type="ECO:0000256" key="4">
    <source>
        <dbReference type="ARBA" id="ARBA00021495"/>
    </source>
</evidence>
<keyword evidence="6" id="KW-0808">Transferase</keyword>
<comment type="catalytic activity">
    <reaction evidence="1">
        <text>ATP + protein L-histidine = ADP + protein N-phospho-L-histidine.</text>
        <dbReference type="EC" id="2.7.13.3"/>
    </reaction>
</comment>
<dbReference type="CDD" id="cd06225">
    <property type="entry name" value="HAMP"/>
    <property type="match status" value="1"/>
</dbReference>
<feature type="transmembrane region" description="Helical" evidence="12">
    <location>
        <begin position="186"/>
        <end position="206"/>
    </location>
</feature>
<evidence type="ECO:0000259" key="13">
    <source>
        <dbReference type="PROSITE" id="PS50113"/>
    </source>
</evidence>
<dbReference type="Pfam" id="PF00672">
    <property type="entry name" value="HAMP"/>
    <property type="match status" value="1"/>
</dbReference>
<evidence type="ECO:0000256" key="10">
    <source>
        <dbReference type="PROSITE-ProRule" id="PRU00110"/>
    </source>
</evidence>
<dbReference type="InterPro" id="IPR024478">
    <property type="entry name" value="HlyB_4HB_MCP"/>
</dbReference>
<dbReference type="PROSITE" id="PS50894">
    <property type="entry name" value="HPT"/>
    <property type="match status" value="1"/>
</dbReference>
<dbReference type="InterPro" id="IPR036641">
    <property type="entry name" value="HPT_dom_sf"/>
</dbReference>
<dbReference type="SUPFAM" id="SSF47226">
    <property type="entry name" value="Histidine-containing phosphotransfer domain, HPT domain"/>
    <property type="match status" value="1"/>
</dbReference>
<keyword evidence="12" id="KW-0812">Transmembrane</keyword>
<protein>
    <recommendedName>
        <fullName evidence="4">Chemotaxis protein CheA</fullName>
        <ecNumber evidence="3">2.7.13.3</ecNumber>
    </recommendedName>
</protein>
<dbReference type="PROSITE" id="PS50885">
    <property type="entry name" value="HAMP"/>
    <property type="match status" value="1"/>
</dbReference>
<accession>A0A2Z5N3R3</accession>
<evidence type="ECO:0000256" key="8">
    <source>
        <dbReference type="ARBA" id="ARBA00023012"/>
    </source>
</evidence>
<dbReference type="GO" id="GO:0004673">
    <property type="term" value="F:protein histidine kinase activity"/>
    <property type="evidence" value="ECO:0007669"/>
    <property type="project" value="UniProtKB-EC"/>
</dbReference>
<evidence type="ECO:0000313" key="17">
    <source>
        <dbReference type="Proteomes" id="UP000253104"/>
    </source>
</evidence>
<dbReference type="Pfam" id="PF02518">
    <property type="entry name" value="HATPase_c"/>
    <property type="match status" value="1"/>
</dbReference>
<name>A0A2Z5N3R3_BURPY</name>
<dbReference type="Pfam" id="PF01627">
    <property type="entry name" value="Hpt"/>
    <property type="match status" value="1"/>
</dbReference>
<dbReference type="Proteomes" id="UP000253104">
    <property type="component" value="Chromosome mHSR5_B"/>
</dbReference>
<keyword evidence="12" id="KW-1133">Transmembrane helix</keyword>
<keyword evidence="5 10" id="KW-0597">Phosphoprotein</keyword>
<keyword evidence="7" id="KW-0418">Kinase</keyword>
<dbReference type="OrthoDB" id="9803176at2"/>
<dbReference type="EC" id="2.7.13.3" evidence="3"/>
<dbReference type="PANTHER" id="PTHR43395">
    <property type="entry name" value="SENSOR HISTIDINE KINASE CHEA"/>
    <property type="match status" value="1"/>
</dbReference>
<organism evidence="16 17">
    <name type="scientific">Burkholderia pyrrocinia</name>
    <name type="common">Pseudomonas pyrrocinia</name>
    <dbReference type="NCBI Taxonomy" id="60550"/>
    <lineage>
        <taxon>Bacteria</taxon>
        <taxon>Pseudomonadati</taxon>
        <taxon>Pseudomonadota</taxon>
        <taxon>Betaproteobacteria</taxon>
        <taxon>Burkholderiales</taxon>
        <taxon>Burkholderiaceae</taxon>
        <taxon>Burkholderia</taxon>
        <taxon>Burkholderia cepacia complex</taxon>
    </lineage>
</organism>
<sequence length="790" mass="85765">MTIRHRITLLVVLTFFALSAIGIYAVYQTRKSASEVRQVTQGIVPSALASADLVADVKNIQIATMTLVYAPDANTAAQARDELKAKQAALRAALDVQAKSAVGRAQEGLVTQAKDSAANYFAAIDDTVKMRTDGKAEMAQAYLFANVAQYRDELESIVDTLRVEKNRQKDDAISALNGMLATTATAIAGVAGTVIVLLTALGFVLYRQITRPLIGMQTMMSEIATSQDFTRRVPVGRMDEIGHSIVAFNGMIEKIQENAAQLKQKTADIQAMLQNMQQGILTVVEGGVVHAEYSAYLETIFETNDIAGRDLMTLVFDDSGIGADARSQVDAAVHACLGEDSMNFDFNAHLLVNEVAKRMPDGREKWLDLSWSAITDETDTVVRLMLCVRDVTEIRELTAQAGEQQRRLEMIGEILSISQDKFHDFVHSAKGFLSDNERMIRQHERADHSIVAALFRNMHTIKGNARTYSLQHLTNIVHEAEQAYESLRRADGGPEWNRDALMDDLARVREAVDHYATINAVTLGRSGEPVQGGADYLMVERAHISESLRVLDGADPANAADWHAARDAVRRMLSQLGTQGIGDALGGVIESLPSLAAELGKPAPVVHIDSHGHRVRSEIGATLKNVFMHLLRNAIDHGIESSDERRAAGKAASGTIDIAVGVGGGELWFVLGDDGRGLALDRIRGIARERGWIDADNEAALSDDAVAELIFRPGFSTAHAVTEVSGRGVGMDAVRSFLKRDGGDIALRFTDDRVGAPYRAFETIVSLPARFAADGAVHEHARIADIGVAE</sequence>
<dbReference type="InterPro" id="IPR003594">
    <property type="entry name" value="HATPase_dom"/>
</dbReference>
<evidence type="ECO:0000256" key="6">
    <source>
        <dbReference type="ARBA" id="ARBA00022679"/>
    </source>
</evidence>
<evidence type="ECO:0000256" key="2">
    <source>
        <dbReference type="ARBA" id="ARBA00004370"/>
    </source>
</evidence>
<dbReference type="InterPro" id="IPR001610">
    <property type="entry name" value="PAC"/>
</dbReference>
<keyword evidence="8" id="KW-0902">Two-component regulatory system</keyword>
<keyword evidence="11" id="KW-0175">Coiled coil</keyword>
<dbReference type="InterPro" id="IPR051315">
    <property type="entry name" value="Bact_Chemotaxis_CheA"/>
</dbReference>
<feature type="domain" description="PAC" evidence="13">
    <location>
        <begin position="351"/>
        <end position="403"/>
    </location>
</feature>
<gene>
    <name evidence="16" type="ORF">CUJ89_25980</name>
</gene>
<dbReference type="FunFam" id="3.30.565.10:FF:000016">
    <property type="entry name" value="Chemotaxis protein CheA, putative"/>
    <property type="match status" value="1"/>
</dbReference>
<feature type="coiled-coil region" evidence="11">
    <location>
        <begin position="245"/>
        <end position="272"/>
    </location>
</feature>
<dbReference type="Pfam" id="PF12729">
    <property type="entry name" value="4HB_MCP_1"/>
    <property type="match status" value="1"/>
</dbReference>
<evidence type="ECO:0000256" key="3">
    <source>
        <dbReference type="ARBA" id="ARBA00012438"/>
    </source>
</evidence>
<dbReference type="GO" id="GO:0000160">
    <property type="term" value="P:phosphorelay signal transduction system"/>
    <property type="evidence" value="ECO:0007669"/>
    <property type="project" value="UniProtKB-KW"/>
</dbReference>
<dbReference type="PANTHER" id="PTHR43395:SF8">
    <property type="entry name" value="HISTIDINE KINASE"/>
    <property type="match status" value="1"/>
</dbReference>
<comment type="function">
    <text evidence="9">Involved in the transmission of sensory signals from the chemoreceptors to the flagellar motors. CheA is autophosphorylated; it can transfer its phosphate group to either CheB or CheY.</text>
</comment>
<dbReference type="InterPro" id="IPR008207">
    <property type="entry name" value="Sig_transdc_His_kin_Hpt_dom"/>
</dbReference>
<evidence type="ECO:0000259" key="15">
    <source>
        <dbReference type="PROSITE" id="PS50894"/>
    </source>
</evidence>
<dbReference type="Gene3D" id="1.20.120.160">
    <property type="entry name" value="HPT domain"/>
    <property type="match status" value="1"/>
</dbReference>
<dbReference type="InterPro" id="IPR003660">
    <property type="entry name" value="HAMP_dom"/>
</dbReference>
<evidence type="ECO:0000313" key="16">
    <source>
        <dbReference type="EMBL" id="AXF23830.1"/>
    </source>
</evidence>
<feature type="modified residue" description="Phosphohistidine" evidence="10">
    <location>
        <position position="459"/>
    </location>
</feature>
<feature type="domain" description="HPt" evidence="15">
    <location>
        <begin position="414"/>
        <end position="522"/>
    </location>
</feature>
<keyword evidence="12" id="KW-0472">Membrane</keyword>
<dbReference type="SMART" id="SM00304">
    <property type="entry name" value="HAMP"/>
    <property type="match status" value="1"/>
</dbReference>
<dbReference type="InterPro" id="IPR035965">
    <property type="entry name" value="PAS-like_dom_sf"/>
</dbReference>
<evidence type="ECO:0000256" key="5">
    <source>
        <dbReference type="ARBA" id="ARBA00022553"/>
    </source>
</evidence>
<dbReference type="SMART" id="SM00086">
    <property type="entry name" value="PAC"/>
    <property type="match status" value="1"/>
</dbReference>
<reference evidence="16 17" key="1">
    <citation type="journal article" date="2018" name="ISME J.">
        <title>Involvement of Burkholderiaceae and sulfurous volatiles in disease-suppressive soils.</title>
        <authorList>
            <person name="Carrion V.J."/>
            <person name="Cordovez V."/>
            <person name="Tyc O."/>
            <person name="Etalo D.W."/>
            <person name="de Bruijn I."/>
            <person name="de Jager V.C."/>
            <person name="Medema M.H."/>
            <person name="Eberl L."/>
            <person name="Raaijmakers J.M."/>
        </authorList>
    </citation>
    <scope>NUCLEOTIDE SEQUENCE [LARGE SCALE GENOMIC DNA]</scope>
    <source>
        <strain evidence="17">mHSR5</strain>
    </source>
</reference>
<evidence type="ECO:0000256" key="12">
    <source>
        <dbReference type="SAM" id="Phobius"/>
    </source>
</evidence>
<dbReference type="EMBL" id="CP024903">
    <property type="protein sequence ID" value="AXF23830.1"/>
    <property type="molecule type" value="Genomic_DNA"/>
</dbReference>
<evidence type="ECO:0000259" key="14">
    <source>
        <dbReference type="PROSITE" id="PS50885"/>
    </source>
</evidence>
<evidence type="ECO:0000256" key="9">
    <source>
        <dbReference type="ARBA" id="ARBA00035100"/>
    </source>
</evidence>
<dbReference type="SUPFAM" id="SSF55874">
    <property type="entry name" value="ATPase domain of HSP90 chaperone/DNA topoisomerase II/histidine kinase"/>
    <property type="match status" value="1"/>
</dbReference>
<evidence type="ECO:0000256" key="11">
    <source>
        <dbReference type="SAM" id="Coils"/>
    </source>
</evidence>
<dbReference type="Gene3D" id="6.10.340.10">
    <property type="match status" value="1"/>
</dbReference>
<evidence type="ECO:0000256" key="7">
    <source>
        <dbReference type="ARBA" id="ARBA00022777"/>
    </source>
</evidence>
<dbReference type="Gene3D" id="3.30.450.20">
    <property type="entry name" value="PAS domain"/>
    <property type="match status" value="1"/>
</dbReference>